<feature type="coiled-coil region" evidence="1">
    <location>
        <begin position="108"/>
        <end position="135"/>
    </location>
</feature>
<evidence type="ECO:0000256" key="1">
    <source>
        <dbReference type="SAM" id="Coils"/>
    </source>
</evidence>
<keyword evidence="5" id="KW-1185">Reference proteome</keyword>
<organism evidence="4 5">
    <name type="scientific">Hymenobacter glacieicola</name>
    <dbReference type="NCBI Taxonomy" id="1562124"/>
    <lineage>
        <taxon>Bacteria</taxon>
        <taxon>Pseudomonadati</taxon>
        <taxon>Bacteroidota</taxon>
        <taxon>Cytophagia</taxon>
        <taxon>Cytophagales</taxon>
        <taxon>Hymenobacteraceae</taxon>
        <taxon>Hymenobacter</taxon>
    </lineage>
</organism>
<feature type="compositionally biased region" description="Polar residues" evidence="2">
    <location>
        <begin position="1"/>
        <end position="13"/>
    </location>
</feature>
<evidence type="ECO:0000313" key="5">
    <source>
        <dbReference type="Proteomes" id="UP000601361"/>
    </source>
</evidence>
<evidence type="ECO:0000259" key="3">
    <source>
        <dbReference type="Pfam" id="PF03713"/>
    </source>
</evidence>
<feature type="region of interest" description="Disordered" evidence="2">
    <location>
        <begin position="1"/>
        <end position="32"/>
    </location>
</feature>
<dbReference type="PANTHER" id="PTHR36933">
    <property type="entry name" value="SLL0788 PROTEIN"/>
    <property type="match status" value="1"/>
</dbReference>
<evidence type="ECO:0000256" key="2">
    <source>
        <dbReference type="SAM" id="MobiDB-lite"/>
    </source>
</evidence>
<dbReference type="InterPro" id="IPR012347">
    <property type="entry name" value="Ferritin-like"/>
</dbReference>
<dbReference type="Pfam" id="PF03713">
    <property type="entry name" value="DUF305"/>
    <property type="match status" value="1"/>
</dbReference>
<evidence type="ECO:0000313" key="4">
    <source>
        <dbReference type="EMBL" id="GGG55151.1"/>
    </source>
</evidence>
<sequence length="230" mass="25049">MLGSCTQDNTTDSAATTTEPGATAPSVHDMAGMDHTTMDHAAMGHGTASTSAASLQLAAMNKMMQQMHATKLTGNADYDFARHMLEHHQGAVVMADIELRDGQDATMRRMAEKIKADQQQEIRELTAAAARLQSAPANYQPENPADPFTSKMKASMAGMMQNLPQPAADPDLSFNQLMTVHHQSAVDMAQAQLAHGRDAQLKKMAQQMITAQQQEIQEFKAWQAKNADRQ</sequence>
<proteinExistence type="predicted"/>
<dbReference type="Gene3D" id="1.20.1260.10">
    <property type="match status" value="2"/>
</dbReference>
<protein>
    <recommendedName>
        <fullName evidence="3">DUF305 domain-containing protein</fullName>
    </recommendedName>
</protein>
<feature type="domain" description="DUF305" evidence="3">
    <location>
        <begin position="77"/>
        <end position="222"/>
    </location>
</feature>
<dbReference type="InterPro" id="IPR005183">
    <property type="entry name" value="DUF305_CopM-like"/>
</dbReference>
<comment type="caution">
    <text evidence="4">The sequence shown here is derived from an EMBL/GenBank/DDBJ whole genome shotgun (WGS) entry which is preliminary data.</text>
</comment>
<dbReference type="EMBL" id="BMGS01000009">
    <property type="protein sequence ID" value="GGG55151.1"/>
    <property type="molecule type" value="Genomic_DNA"/>
</dbReference>
<dbReference type="PANTHER" id="PTHR36933:SF1">
    <property type="entry name" value="SLL0788 PROTEIN"/>
    <property type="match status" value="1"/>
</dbReference>
<gene>
    <name evidence="4" type="ORF">GCM10011378_34150</name>
</gene>
<keyword evidence="1" id="KW-0175">Coiled coil</keyword>
<name>A0ABQ1X358_9BACT</name>
<reference evidence="5" key="1">
    <citation type="journal article" date="2019" name="Int. J. Syst. Evol. Microbiol.">
        <title>The Global Catalogue of Microorganisms (GCM) 10K type strain sequencing project: providing services to taxonomists for standard genome sequencing and annotation.</title>
        <authorList>
            <consortium name="The Broad Institute Genomics Platform"/>
            <consortium name="The Broad Institute Genome Sequencing Center for Infectious Disease"/>
            <person name="Wu L."/>
            <person name="Ma J."/>
        </authorList>
    </citation>
    <scope>NUCLEOTIDE SEQUENCE [LARGE SCALE GENOMIC DNA]</scope>
    <source>
        <strain evidence="5">CGMCC 1.12990</strain>
    </source>
</reference>
<accession>A0ABQ1X358</accession>
<dbReference type="Proteomes" id="UP000601361">
    <property type="component" value="Unassembled WGS sequence"/>
</dbReference>
<feature type="compositionally biased region" description="Low complexity" evidence="2">
    <location>
        <begin position="14"/>
        <end position="25"/>
    </location>
</feature>